<dbReference type="STRING" id="419479.SAMN04488563_4812"/>
<dbReference type="Proteomes" id="UP000182977">
    <property type="component" value="Chromosome I"/>
</dbReference>
<sequence>MFLALAHRATGAAEANAQQLLSLDAATVSYLMEAAWSHGGPGLLTGVGGPKIAAPPPAPVGITLAGARLSRVWTPVWDHLIYAYMIENTRVYEIMGRVIAEYTQGERLGILRTDAAYQWLRTTEELFYKDASPLQPYNLVSRVRPDIAATRRNAYYRMFGMDLNHGRDGAPAYPYIKPPVANREFVTTFEEFLRQVWRAIENARNFLAGNPTDFAAIQDLADRLENMLTARRGGGPDRPNLSREEFLAVALFAWLHLTLAFDTAIVQELAAAGPSPEERLRQIGERVGLPAHGRSHSYFLLAPRVSTLLVAIERGDFNDPTGARTLAAPGPVRDLVSEIIHHWSQVSGRSLKAMPVASDAAMPVAVSGGTMPGPAPSAVAAPAASNGKVAAELS</sequence>
<organism evidence="1 2">
    <name type="scientific">Jiangella alkaliphila</name>
    <dbReference type="NCBI Taxonomy" id="419479"/>
    <lineage>
        <taxon>Bacteria</taxon>
        <taxon>Bacillati</taxon>
        <taxon>Actinomycetota</taxon>
        <taxon>Actinomycetes</taxon>
        <taxon>Jiangellales</taxon>
        <taxon>Jiangellaceae</taxon>
        <taxon>Jiangella</taxon>
    </lineage>
</organism>
<dbReference type="OrthoDB" id="620680at2"/>
<evidence type="ECO:0000313" key="2">
    <source>
        <dbReference type="Proteomes" id="UP000182977"/>
    </source>
</evidence>
<name>A0A1H2L2G4_9ACTN</name>
<evidence type="ECO:0000313" key="1">
    <source>
        <dbReference type="EMBL" id="SDU74771.1"/>
    </source>
</evidence>
<dbReference type="EMBL" id="LT629791">
    <property type="protein sequence ID" value="SDU74771.1"/>
    <property type="molecule type" value="Genomic_DNA"/>
</dbReference>
<protein>
    <submittedName>
        <fullName evidence="1">Uncharacterized protein</fullName>
    </submittedName>
</protein>
<dbReference type="RefSeq" id="WP_052762587.1">
    <property type="nucleotide sequence ID" value="NZ_KQ061235.1"/>
</dbReference>
<reference evidence="2" key="1">
    <citation type="submission" date="2016-10" db="EMBL/GenBank/DDBJ databases">
        <authorList>
            <person name="Varghese N."/>
            <person name="Submissions S."/>
        </authorList>
    </citation>
    <scope>NUCLEOTIDE SEQUENCE [LARGE SCALE GENOMIC DNA]</scope>
    <source>
        <strain evidence="2">DSM 45079</strain>
    </source>
</reference>
<keyword evidence="2" id="KW-1185">Reference proteome</keyword>
<accession>A0A1H2L2G4</accession>
<proteinExistence type="predicted"/>
<dbReference type="AlphaFoldDB" id="A0A1H2L2G4"/>
<gene>
    <name evidence="1" type="ORF">SAMN04488563_4812</name>
</gene>